<evidence type="ECO:0000313" key="2">
    <source>
        <dbReference type="Proteomes" id="UP000800040"/>
    </source>
</evidence>
<reference evidence="1" key="1">
    <citation type="submission" date="2020-01" db="EMBL/GenBank/DDBJ databases">
        <authorList>
            <consortium name="DOE Joint Genome Institute"/>
            <person name="Haridas S."/>
            <person name="Albert R."/>
            <person name="Binder M."/>
            <person name="Bloem J."/>
            <person name="Labutti K."/>
            <person name="Salamov A."/>
            <person name="Andreopoulos B."/>
            <person name="Baker S.E."/>
            <person name="Barry K."/>
            <person name="Bills G."/>
            <person name="Bluhm B.H."/>
            <person name="Cannon C."/>
            <person name="Castanera R."/>
            <person name="Culley D.E."/>
            <person name="Daum C."/>
            <person name="Ezra D."/>
            <person name="Gonzalez J.B."/>
            <person name="Henrissat B."/>
            <person name="Kuo A."/>
            <person name="Liang C."/>
            <person name="Lipzen A."/>
            <person name="Lutzoni F."/>
            <person name="Magnuson J."/>
            <person name="Mondo S."/>
            <person name="Nolan M."/>
            <person name="Ohm R."/>
            <person name="Pangilinan J."/>
            <person name="Park H.-J."/>
            <person name="Ramirez L."/>
            <person name="Alfaro M."/>
            <person name="Sun H."/>
            <person name="Tritt A."/>
            <person name="Yoshinaga Y."/>
            <person name="Zwiers L.-H."/>
            <person name="Turgeon B.G."/>
            <person name="Goodwin S.B."/>
            <person name="Spatafora J.W."/>
            <person name="Crous P.W."/>
            <person name="Grigoriev I.V."/>
        </authorList>
    </citation>
    <scope>NUCLEOTIDE SEQUENCE</scope>
    <source>
        <strain evidence="1">P77</strain>
    </source>
</reference>
<sequence length="83" mass="9147">MLYFSVCTSSLTLSYPILPTTKDFAPHLTPLLSPSPPPLLKHLKLYPIPFPSPYPLPPYLPTPPNSTLPLPYLTPPPTLLPTN</sequence>
<dbReference type="Proteomes" id="UP000800040">
    <property type="component" value="Unassembled WGS sequence"/>
</dbReference>
<protein>
    <submittedName>
        <fullName evidence="1">Uncharacterized protein</fullName>
    </submittedName>
</protein>
<proteinExistence type="predicted"/>
<accession>A0A6A5K054</accession>
<organism evidence="1 2">
    <name type="scientific">Decorospora gaudefroyi</name>
    <dbReference type="NCBI Taxonomy" id="184978"/>
    <lineage>
        <taxon>Eukaryota</taxon>
        <taxon>Fungi</taxon>
        <taxon>Dikarya</taxon>
        <taxon>Ascomycota</taxon>
        <taxon>Pezizomycotina</taxon>
        <taxon>Dothideomycetes</taxon>
        <taxon>Pleosporomycetidae</taxon>
        <taxon>Pleosporales</taxon>
        <taxon>Pleosporineae</taxon>
        <taxon>Pleosporaceae</taxon>
        <taxon>Decorospora</taxon>
    </lineage>
</organism>
<dbReference type="EMBL" id="ML975404">
    <property type="protein sequence ID" value="KAF1830229.1"/>
    <property type="molecule type" value="Genomic_DNA"/>
</dbReference>
<evidence type="ECO:0000313" key="1">
    <source>
        <dbReference type="EMBL" id="KAF1830229.1"/>
    </source>
</evidence>
<name>A0A6A5K054_9PLEO</name>
<keyword evidence="2" id="KW-1185">Reference proteome</keyword>
<gene>
    <name evidence="1" type="ORF">BDW02DRAFT_573220</name>
</gene>
<dbReference type="AlphaFoldDB" id="A0A6A5K054"/>